<dbReference type="RefSeq" id="WP_136740369.1">
    <property type="nucleotide sequence ID" value="NZ_SUMB01000004.1"/>
</dbReference>
<organism evidence="1 2">
    <name type="scientific">Streptomyces piniterrae</name>
    <dbReference type="NCBI Taxonomy" id="2571125"/>
    <lineage>
        <taxon>Bacteria</taxon>
        <taxon>Bacillati</taxon>
        <taxon>Actinomycetota</taxon>
        <taxon>Actinomycetes</taxon>
        <taxon>Kitasatosporales</taxon>
        <taxon>Streptomycetaceae</taxon>
        <taxon>Streptomyces</taxon>
    </lineage>
</organism>
<evidence type="ECO:0000313" key="1">
    <source>
        <dbReference type="EMBL" id="TJZ54444.1"/>
    </source>
</evidence>
<proteinExistence type="predicted"/>
<reference evidence="1 2" key="1">
    <citation type="submission" date="2019-04" db="EMBL/GenBank/DDBJ databases">
        <title>Streptomyces piniterrae sp. nov., a heliquinomycin-producing actinomycete isolated from rhizosphere soil of Pinus yunnanensis.</title>
        <authorList>
            <person name="Zhuang X."/>
            <person name="Zhao J."/>
        </authorList>
    </citation>
    <scope>NUCLEOTIDE SEQUENCE [LARGE SCALE GENOMIC DNA]</scope>
    <source>
        <strain evidence="2">jys28</strain>
    </source>
</reference>
<protein>
    <recommendedName>
        <fullName evidence="3">Leucine-binding protein domain-containing protein</fullName>
    </recommendedName>
</protein>
<dbReference type="AlphaFoldDB" id="A0A4U0NW42"/>
<gene>
    <name evidence="1" type="ORF">FCH28_15075</name>
</gene>
<sequence>MTPRDAYEPDRSPLIAAEELAHYGELPPPAPHTQAELAALIGLLTAAKPRVETVAVGHSRDAASRAAAEAFAATWRARGHRTLMVVDWPETAASWLRPARRLTAQTPDAWVVAAAPVGWAQMSRRLRHSTDWNPARTLAFASLRHSALPALAGPETLHGLRGATPEGDIWEVNRRWVTSRPACPG</sequence>
<accession>A0A4U0NW42</accession>
<evidence type="ECO:0000313" key="2">
    <source>
        <dbReference type="Proteomes" id="UP000308697"/>
    </source>
</evidence>
<dbReference type="OrthoDB" id="4549891at2"/>
<dbReference type="InterPro" id="IPR028082">
    <property type="entry name" value="Peripla_BP_I"/>
</dbReference>
<dbReference type="Gene3D" id="3.40.50.2300">
    <property type="match status" value="1"/>
</dbReference>
<dbReference type="Proteomes" id="UP000308697">
    <property type="component" value="Unassembled WGS sequence"/>
</dbReference>
<dbReference type="SUPFAM" id="SSF53822">
    <property type="entry name" value="Periplasmic binding protein-like I"/>
    <property type="match status" value="1"/>
</dbReference>
<evidence type="ECO:0008006" key="3">
    <source>
        <dbReference type="Google" id="ProtNLM"/>
    </source>
</evidence>
<comment type="caution">
    <text evidence="1">The sequence shown here is derived from an EMBL/GenBank/DDBJ whole genome shotgun (WGS) entry which is preliminary data.</text>
</comment>
<name>A0A4U0NW42_9ACTN</name>
<dbReference type="EMBL" id="SUMB01000004">
    <property type="protein sequence ID" value="TJZ54444.1"/>
    <property type="molecule type" value="Genomic_DNA"/>
</dbReference>
<keyword evidence="2" id="KW-1185">Reference proteome</keyword>